<accession>A0A392T9F3</accession>
<name>A0A392T9F3_9FABA</name>
<keyword evidence="2" id="KW-1185">Reference proteome</keyword>
<sequence>MANDDTGETEKMLEAAKLLSIQKEVGFPFDELDGVTLKQLVDQERNDRAKKMERERR</sequence>
<feature type="non-terminal residue" evidence="1">
    <location>
        <position position="57"/>
    </location>
</feature>
<reference evidence="1 2" key="1">
    <citation type="journal article" date="2018" name="Front. Plant Sci.">
        <title>Red Clover (Trifolium pratense) and Zigzag Clover (T. medium) - A Picture of Genomic Similarities and Differences.</title>
        <authorList>
            <person name="Dluhosova J."/>
            <person name="Istvanek J."/>
            <person name="Nedelnik J."/>
            <person name="Repkova J."/>
        </authorList>
    </citation>
    <scope>NUCLEOTIDE SEQUENCE [LARGE SCALE GENOMIC DNA]</scope>
    <source>
        <strain evidence="2">cv. 10/8</strain>
        <tissue evidence="1">Leaf</tissue>
    </source>
</reference>
<dbReference type="AlphaFoldDB" id="A0A392T9F3"/>
<evidence type="ECO:0000313" key="2">
    <source>
        <dbReference type="Proteomes" id="UP000265520"/>
    </source>
</evidence>
<dbReference type="EMBL" id="LXQA010533116">
    <property type="protein sequence ID" value="MCI57679.1"/>
    <property type="molecule type" value="Genomic_DNA"/>
</dbReference>
<organism evidence="1 2">
    <name type="scientific">Trifolium medium</name>
    <dbReference type="NCBI Taxonomy" id="97028"/>
    <lineage>
        <taxon>Eukaryota</taxon>
        <taxon>Viridiplantae</taxon>
        <taxon>Streptophyta</taxon>
        <taxon>Embryophyta</taxon>
        <taxon>Tracheophyta</taxon>
        <taxon>Spermatophyta</taxon>
        <taxon>Magnoliopsida</taxon>
        <taxon>eudicotyledons</taxon>
        <taxon>Gunneridae</taxon>
        <taxon>Pentapetalae</taxon>
        <taxon>rosids</taxon>
        <taxon>fabids</taxon>
        <taxon>Fabales</taxon>
        <taxon>Fabaceae</taxon>
        <taxon>Papilionoideae</taxon>
        <taxon>50 kb inversion clade</taxon>
        <taxon>NPAAA clade</taxon>
        <taxon>Hologalegina</taxon>
        <taxon>IRL clade</taxon>
        <taxon>Trifolieae</taxon>
        <taxon>Trifolium</taxon>
    </lineage>
</organism>
<protein>
    <submittedName>
        <fullName evidence="1">Uncharacterized protein</fullName>
    </submittedName>
</protein>
<comment type="caution">
    <text evidence="1">The sequence shown here is derived from an EMBL/GenBank/DDBJ whole genome shotgun (WGS) entry which is preliminary data.</text>
</comment>
<dbReference type="Proteomes" id="UP000265520">
    <property type="component" value="Unassembled WGS sequence"/>
</dbReference>
<proteinExistence type="predicted"/>
<evidence type="ECO:0000313" key="1">
    <source>
        <dbReference type="EMBL" id="MCI57679.1"/>
    </source>
</evidence>